<keyword evidence="3" id="KW-0804">Transcription</keyword>
<proteinExistence type="predicted"/>
<dbReference type="InterPro" id="IPR050109">
    <property type="entry name" value="HTH-type_TetR-like_transc_reg"/>
</dbReference>
<dbReference type="EMBL" id="JAUEMJ010000002">
    <property type="protein sequence ID" value="MDN3239676.1"/>
    <property type="molecule type" value="Genomic_DNA"/>
</dbReference>
<evidence type="ECO:0000256" key="1">
    <source>
        <dbReference type="ARBA" id="ARBA00023015"/>
    </source>
</evidence>
<keyword evidence="2 4" id="KW-0238">DNA-binding</keyword>
<gene>
    <name evidence="6" type="ORF">QWI33_08065</name>
</gene>
<dbReference type="PANTHER" id="PTHR30055">
    <property type="entry name" value="HTH-TYPE TRANSCRIPTIONAL REGULATOR RUTR"/>
    <property type="match status" value="1"/>
</dbReference>
<dbReference type="SUPFAM" id="SSF48498">
    <property type="entry name" value="Tetracyclin repressor-like, C-terminal domain"/>
    <property type="match status" value="1"/>
</dbReference>
<dbReference type="Gene3D" id="1.10.357.10">
    <property type="entry name" value="Tetracycline Repressor, domain 2"/>
    <property type="match status" value="1"/>
</dbReference>
<reference evidence="6" key="1">
    <citation type="submission" date="2023-06" db="EMBL/GenBank/DDBJ databases">
        <title>Gycomyces niveus sp.nov., a novel actinomycete isolated from soil in Shouguang.</title>
        <authorList>
            <person name="Yang X."/>
            <person name="Zhao J."/>
        </authorList>
    </citation>
    <scope>NUCLEOTIDE SEQUENCE</scope>
    <source>
        <strain evidence="6">NEAU C2</strain>
    </source>
</reference>
<dbReference type="RefSeq" id="WP_289956587.1">
    <property type="nucleotide sequence ID" value="NZ_JAUEMJ010000002.1"/>
</dbReference>
<dbReference type="PANTHER" id="PTHR30055:SF234">
    <property type="entry name" value="HTH-TYPE TRANSCRIPTIONAL REGULATOR BETI"/>
    <property type="match status" value="1"/>
</dbReference>
<dbReference type="PRINTS" id="PR00455">
    <property type="entry name" value="HTHTETR"/>
</dbReference>
<evidence type="ECO:0000256" key="2">
    <source>
        <dbReference type="ARBA" id="ARBA00023125"/>
    </source>
</evidence>
<name>A0ABT7YM20_9ACTN</name>
<dbReference type="InterPro" id="IPR036271">
    <property type="entry name" value="Tet_transcr_reg_TetR-rel_C_sf"/>
</dbReference>
<keyword evidence="1" id="KW-0805">Transcription regulation</keyword>
<dbReference type="SUPFAM" id="SSF46689">
    <property type="entry name" value="Homeodomain-like"/>
    <property type="match status" value="1"/>
</dbReference>
<dbReference type="Pfam" id="PF00440">
    <property type="entry name" value="TetR_N"/>
    <property type="match status" value="1"/>
</dbReference>
<feature type="DNA-binding region" description="H-T-H motif" evidence="4">
    <location>
        <begin position="34"/>
        <end position="53"/>
    </location>
</feature>
<sequence>MAVQTNAERGRDVRARLLAAAQELIAELGWNGVSTRVLAERAGVHSGLVHYHFASLQALLRQAAVEAMRPLVDGTAALLAQSPSPADAVESLLAEIDRYTGTDPASLVFIEAYLAATRDPDLRDQMSGLVTGLRATLAEALTRAGHQAPEAAAITVMAVVDGFLLHKGLDPQLSAMRLAPMLRRLTDTNGAPS</sequence>
<keyword evidence="7" id="KW-1185">Reference proteome</keyword>
<protein>
    <submittedName>
        <fullName evidence="6">TetR/AcrR family transcriptional regulator</fullName>
    </submittedName>
</protein>
<dbReference type="InterPro" id="IPR009057">
    <property type="entry name" value="Homeodomain-like_sf"/>
</dbReference>
<dbReference type="InterPro" id="IPR041583">
    <property type="entry name" value="TetR_C_31"/>
</dbReference>
<evidence type="ECO:0000313" key="6">
    <source>
        <dbReference type="EMBL" id="MDN3239676.1"/>
    </source>
</evidence>
<dbReference type="PROSITE" id="PS50977">
    <property type="entry name" value="HTH_TETR_2"/>
    <property type="match status" value="1"/>
</dbReference>
<feature type="domain" description="HTH tetR-type" evidence="5">
    <location>
        <begin position="11"/>
        <end position="71"/>
    </location>
</feature>
<organism evidence="6 7">
    <name type="scientific">Glycomyces tritici</name>
    <dbReference type="NCBI Taxonomy" id="2665176"/>
    <lineage>
        <taxon>Bacteria</taxon>
        <taxon>Bacillati</taxon>
        <taxon>Actinomycetota</taxon>
        <taxon>Actinomycetes</taxon>
        <taxon>Glycomycetales</taxon>
        <taxon>Glycomycetaceae</taxon>
        <taxon>Glycomyces</taxon>
    </lineage>
</organism>
<dbReference type="InterPro" id="IPR001647">
    <property type="entry name" value="HTH_TetR"/>
</dbReference>
<accession>A0ABT7YM20</accession>
<comment type="caution">
    <text evidence="6">The sequence shown here is derived from an EMBL/GenBank/DDBJ whole genome shotgun (WGS) entry which is preliminary data.</text>
</comment>
<dbReference type="Proteomes" id="UP001171902">
    <property type="component" value="Unassembled WGS sequence"/>
</dbReference>
<evidence type="ECO:0000256" key="4">
    <source>
        <dbReference type="PROSITE-ProRule" id="PRU00335"/>
    </source>
</evidence>
<evidence type="ECO:0000256" key="3">
    <source>
        <dbReference type="ARBA" id="ARBA00023163"/>
    </source>
</evidence>
<evidence type="ECO:0000259" key="5">
    <source>
        <dbReference type="PROSITE" id="PS50977"/>
    </source>
</evidence>
<evidence type="ECO:0000313" key="7">
    <source>
        <dbReference type="Proteomes" id="UP001171902"/>
    </source>
</evidence>
<dbReference type="Pfam" id="PF17940">
    <property type="entry name" value="TetR_C_31"/>
    <property type="match status" value="1"/>
</dbReference>